<dbReference type="Gene3D" id="1.20.1250.20">
    <property type="entry name" value="MFS general substrate transporter like domains"/>
    <property type="match status" value="2"/>
</dbReference>
<dbReference type="InterPro" id="IPR011701">
    <property type="entry name" value="MFS"/>
</dbReference>
<keyword evidence="4 6" id="KW-0472">Membrane</keyword>
<keyword evidence="3 6" id="KW-1133">Transmembrane helix</keyword>
<proteinExistence type="predicted"/>
<dbReference type="RefSeq" id="WP_081368982.1">
    <property type="nucleotide sequence ID" value="NZ_CP018191.1"/>
</dbReference>
<feature type="transmembrane region" description="Helical" evidence="6">
    <location>
        <begin position="353"/>
        <end position="374"/>
    </location>
</feature>
<sequence length="423" mass="44095">MTVFQHISDDGEAAGASSPADRRSRIGLDLFVFFVANLQTGFGPFIAVYLASHRWTQTDIGLALSVGTFASMLSQLPGGWAVDAMPQKRLAAFLPTIAMTFCALLFAFFPGRLPIMLAELLHGFATCMLVPAIAAMSLAMVPASRIGERFGRNARWGSIGNGLAAGAMGLIGTYISNRAVFILTALLTLPALLSLSMIRPARERAEGVQATEKTRGVPLRVVFTDRRLLIFAACSALFQLSNAALLPLVGGSATERNGPDASMIIAACIVVPQIVVALFSPWVGRAADRVGRRAVLLIGFLALPIRALLFAGISNDWFIVPLQMLDGVSAAVFGVLMPLIVADITYGSGRFNLSVGMVGLAGGIGATISTTMAGAVSDRFGLSAAFLVLSLAGAAGAALVRFGMPETGKPVGKNAQAAAKPVA</sequence>
<dbReference type="PROSITE" id="PS50850">
    <property type="entry name" value="MFS"/>
    <property type="match status" value="1"/>
</dbReference>
<evidence type="ECO:0000256" key="2">
    <source>
        <dbReference type="ARBA" id="ARBA00022692"/>
    </source>
</evidence>
<feature type="transmembrane region" description="Helical" evidence="6">
    <location>
        <begin position="319"/>
        <end position="341"/>
    </location>
</feature>
<feature type="transmembrane region" description="Helical" evidence="6">
    <location>
        <begin position="62"/>
        <end position="83"/>
    </location>
</feature>
<evidence type="ECO:0000256" key="1">
    <source>
        <dbReference type="ARBA" id="ARBA00004141"/>
    </source>
</evidence>
<feature type="transmembrane region" description="Helical" evidence="6">
    <location>
        <begin position="261"/>
        <end position="282"/>
    </location>
</feature>
<dbReference type="InterPro" id="IPR005829">
    <property type="entry name" value="Sugar_transporter_CS"/>
</dbReference>
<dbReference type="InterPro" id="IPR020846">
    <property type="entry name" value="MFS_dom"/>
</dbReference>
<comment type="subcellular location">
    <subcellularLocation>
        <location evidence="1">Membrane</location>
        <topology evidence="1">Multi-pass membrane protein</topology>
    </subcellularLocation>
</comment>
<dbReference type="SUPFAM" id="SSF103473">
    <property type="entry name" value="MFS general substrate transporter"/>
    <property type="match status" value="1"/>
</dbReference>
<dbReference type="GO" id="GO:0022857">
    <property type="term" value="F:transmembrane transporter activity"/>
    <property type="evidence" value="ECO:0007669"/>
    <property type="project" value="InterPro"/>
</dbReference>
<feature type="transmembrane region" description="Helical" evidence="6">
    <location>
        <begin position="228"/>
        <end position="249"/>
    </location>
</feature>
<feature type="region of interest" description="Disordered" evidence="5">
    <location>
        <begin position="1"/>
        <end position="20"/>
    </location>
</feature>
<keyword evidence="2 6" id="KW-0812">Transmembrane</keyword>
<feature type="domain" description="Major facilitator superfamily (MFS) profile" evidence="7">
    <location>
        <begin position="1"/>
        <end position="408"/>
    </location>
</feature>
<dbReference type="AlphaFoldDB" id="A0AAC9KBV3"/>
<evidence type="ECO:0000259" key="7">
    <source>
        <dbReference type="PROSITE" id="PS50850"/>
    </source>
</evidence>
<feature type="transmembrane region" description="Helical" evidence="6">
    <location>
        <begin position="156"/>
        <end position="175"/>
    </location>
</feature>
<feature type="transmembrane region" description="Helical" evidence="6">
    <location>
        <begin position="90"/>
        <end position="109"/>
    </location>
</feature>
<organism evidence="8 9">
    <name type="scientific">Granulibacter bethesdensis</name>
    <dbReference type="NCBI Taxonomy" id="364410"/>
    <lineage>
        <taxon>Bacteria</taxon>
        <taxon>Pseudomonadati</taxon>
        <taxon>Pseudomonadota</taxon>
        <taxon>Alphaproteobacteria</taxon>
        <taxon>Acetobacterales</taxon>
        <taxon>Acetobacteraceae</taxon>
        <taxon>Granulibacter</taxon>
    </lineage>
</organism>
<dbReference type="PANTHER" id="PTHR23539:SF1">
    <property type="entry name" value="MAJOR FACILITATOR SUPERFAMILY (MFS) PROFILE DOMAIN-CONTAINING PROTEIN"/>
    <property type="match status" value="1"/>
</dbReference>
<dbReference type="PANTHER" id="PTHR23539">
    <property type="entry name" value="MFS TRANSPORTER"/>
    <property type="match status" value="1"/>
</dbReference>
<accession>A0AAC9KBV3</accession>
<evidence type="ECO:0000256" key="5">
    <source>
        <dbReference type="SAM" id="MobiDB-lite"/>
    </source>
</evidence>
<protein>
    <submittedName>
        <fullName evidence="8">Permease</fullName>
    </submittedName>
</protein>
<evidence type="ECO:0000313" key="8">
    <source>
        <dbReference type="EMBL" id="APH55469.1"/>
    </source>
</evidence>
<dbReference type="GO" id="GO:0016020">
    <property type="term" value="C:membrane"/>
    <property type="evidence" value="ECO:0007669"/>
    <property type="project" value="UniProtKB-SubCell"/>
</dbReference>
<dbReference type="InterPro" id="IPR036259">
    <property type="entry name" value="MFS_trans_sf"/>
</dbReference>
<gene>
    <name evidence="8" type="ORF">GbCGDNIH9_2145</name>
</gene>
<evidence type="ECO:0000256" key="3">
    <source>
        <dbReference type="ARBA" id="ARBA00022989"/>
    </source>
</evidence>
<feature type="transmembrane region" description="Helical" evidence="6">
    <location>
        <begin position="121"/>
        <end position="144"/>
    </location>
</feature>
<dbReference type="Proteomes" id="UP000182373">
    <property type="component" value="Chromosome"/>
</dbReference>
<dbReference type="EMBL" id="CP018191">
    <property type="protein sequence ID" value="APH55469.1"/>
    <property type="molecule type" value="Genomic_DNA"/>
</dbReference>
<feature type="transmembrane region" description="Helical" evidence="6">
    <location>
        <begin position="30"/>
        <end position="50"/>
    </location>
</feature>
<evidence type="ECO:0000313" key="9">
    <source>
        <dbReference type="Proteomes" id="UP000182373"/>
    </source>
</evidence>
<feature type="transmembrane region" description="Helical" evidence="6">
    <location>
        <begin position="181"/>
        <end position="198"/>
    </location>
</feature>
<name>A0AAC9KBV3_9PROT</name>
<feature type="transmembrane region" description="Helical" evidence="6">
    <location>
        <begin position="294"/>
        <end position="313"/>
    </location>
</feature>
<evidence type="ECO:0000256" key="6">
    <source>
        <dbReference type="SAM" id="Phobius"/>
    </source>
</evidence>
<feature type="transmembrane region" description="Helical" evidence="6">
    <location>
        <begin position="380"/>
        <end position="400"/>
    </location>
</feature>
<reference evidence="9" key="1">
    <citation type="submission" date="2016-11" db="EMBL/GenBank/DDBJ databases">
        <title>Comparative genomic and phenotypic analysis of Granulibacter bethesdensis clinical isolates from patients with chronic granulomatous disease.</title>
        <authorList>
            <person name="Zarember K.A."/>
            <person name="Porcella S.F."/>
            <person name="Chu J."/>
            <person name="Ding L."/>
            <person name="Dahlstrom E."/>
            <person name="Barbian K."/>
            <person name="Martens C."/>
            <person name="Sykora L."/>
            <person name="Kramer S."/>
            <person name="Pettinato A.M."/>
            <person name="Hong H."/>
            <person name="Wald G."/>
            <person name="Berg L.J."/>
            <person name="Rogge L.S."/>
            <person name="Greenberg D.E."/>
            <person name="Falcone E.L."/>
            <person name="Neves J.F."/>
            <person name="Simoes M.J."/>
            <person name="Casal M."/>
            <person name="Rodriguez-Lopez F.C."/>
            <person name="Zelazny A."/>
            <person name="Gallin J.I."/>
            <person name="Holland S.M."/>
        </authorList>
    </citation>
    <scope>NUCLEOTIDE SEQUENCE [LARGE SCALE GENOMIC DNA]</scope>
    <source>
        <strain evidence="9">NIH9.1</strain>
    </source>
</reference>
<dbReference type="Pfam" id="PF07690">
    <property type="entry name" value="MFS_1"/>
    <property type="match status" value="1"/>
</dbReference>
<evidence type="ECO:0000256" key="4">
    <source>
        <dbReference type="ARBA" id="ARBA00023136"/>
    </source>
</evidence>
<dbReference type="PROSITE" id="PS00216">
    <property type="entry name" value="SUGAR_TRANSPORT_1"/>
    <property type="match status" value="1"/>
</dbReference>